<keyword evidence="11" id="KW-1185">Reference proteome</keyword>
<dbReference type="EMBL" id="OX336137">
    <property type="protein sequence ID" value="CAI2718094.1"/>
    <property type="molecule type" value="Genomic_DNA"/>
</dbReference>
<proteinExistence type="inferred from homology"/>
<accession>A0ABN8W060</accession>
<dbReference type="PROSITE" id="PS51464">
    <property type="entry name" value="SIS"/>
    <property type="match status" value="1"/>
</dbReference>
<dbReference type="Proteomes" id="UP001157733">
    <property type="component" value="Chromosome"/>
</dbReference>
<evidence type="ECO:0000256" key="1">
    <source>
        <dbReference type="ARBA" id="ARBA00004926"/>
    </source>
</evidence>
<dbReference type="PROSITE" id="PS00174">
    <property type="entry name" value="P_GLUCOSE_ISOMERASE_2"/>
    <property type="match status" value="1"/>
</dbReference>
<evidence type="ECO:0000256" key="8">
    <source>
        <dbReference type="RuleBase" id="RU000612"/>
    </source>
</evidence>
<dbReference type="GO" id="GO:0004347">
    <property type="term" value="F:glucose-6-phosphate isomerase activity"/>
    <property type="evidence" value="ECO:0007669"/>
    <property type="project" value="UniProtKB-EC"/>
</dbReference>
<sequence length="437" mass="47902">MNRLSLNIDNVKPFVSADALQGLQAEVTRLHNLLESGQGLGNDYLGWLHLPSKIEAAEIQAVEAAAQSIRSQCDALISIGIGGSYLGARAAITFCNPLLRGAGGNGPDIYYAGHNLSGDYLADLLDVIRNKRVCLNVISKSGTTTEPAVAFRILKEALEQQVGVEEARRRIVATTDEKQGALKQLADAEGYQTFVIPDDIGGRYSVLTPVGLLPIAVAGIDIRKLLQGGQEAEHAATQSARLDENPAYLYAAVRHLLYKQDKTTEVMACFHPALQYVAEWWKQLTGESEGKEQRGLFPASVEYTTDLHSMGQWMQEGQRTIFETFLLVAQSNRDVSIPQFADDLDGLNYLAGKGLDYVNDKAYRGTAAAHLEGGVPNLSLTLQDRTPETLGQMFYFFERAVALSGYLLGVNPFDQPGVEFYKKNMFQLLNKPGTEKR</sequence>
<dbReference type="EC" id="5.3.1.9" evidence="7"/>
<comment type="caution">
    <text evidence="7">Lacks conserved residue(s) required for the propagation of feature annotation.</text>
</comment>
<organism evidence="10 11">
    <name type="scientific">Nitrospina watsonii</name>
    <dbReference type="NCBI Taxonomy" id="1323948"/>
    <lineage>
        <taxon>Bacteria</taxon>
        <taxon>Pseudomonadati</taxon>
        <taxon>Nitrospinota/Tectimicrobiota group</taxon>
        <taxon>Nitrospinota</taxon>
        <taxon>Nitrospinia</taxon>
        <taxon>Nitrospinales</taxon>
        <taxon>Nitrospinaceae</taxon>
        <taxon>Nitrospina</taxon>
    </lineage>
</organism>
<dbReference type="PANTHER" id="PTHR11469">
    <property type="entry name" value="GLUCOSE-6-PHOSPHATE ISOMERASE"/>
    <property type="match status" value="1"/>
</dbReference>
<dbReference type="PROSITE" id="PS00765">
    <property type="entry name" value="P_GLUCOSE_ISOMERASE_1"/>
    <property type="match status" value="1"/>
</dbReference>
<dbReference type="InterPro" id="IPR035482">
    <property type="entry name" value="SIS_PGI_2"/>
</dbReference>
<evidence type="ECO:0000313" key="10">
    <source>
        <dbReference type="EMBL" id="CAI2718094.1"/>
    </source>
</evidence>
<dbReference type="NCBIfam" id="NF010697">
    <property type="entry name" value="PRK14097.1"/>
    <property type="match status" value="1"/>
</dbReference>
<dbReference type="InterPro" id="IPR018189">
    <property type="entry name" value="Phosphoglucose_isomerase_CS"/>
</dbReference>
<dbReference type="InterPro" id="IPR035476">
    <property type="entry name" value="SIS_PGI_1"/>
</dbReference>
<dbReference type="Pfam" id="PF00342">
    <property type="entry name" value="PGI"/>
    <property type="match status" value="1"/>
</dbReference>
<dbReference type="PROSITE" id="PS51463">
    <property type="entry name" value="P_GLUCOSE_ISOMERASE_3"/>
    <property type="match status" value="1"/>
</dbReference>
<dbReference type="SUPFAM" id="SSF53697">
    <property type="entry name" value="SIS domain"/>
    <property type="match status" value="1"/>
</dbReference>
<evidence type="ECO:0000256" key="4">
    <source>
        <dbReference type="ARBA" id="ARBA00023152"/>
    </source>
</evidence>
<comment type="pathway">
    <text evidence="1 7 8">Carbohydrate degradation; glycolysis; D-glyceraldehyde 3-phosphate and glycerone phosphate from D-glucose: step 2/4.</text>
</comment>
<dbReference type="CDD" id="cd05015">
    <property type="entry name" value="SIS_PGI_1"/>
    <property type="match status" value="1"/>
</dbReference>
<dbReference type="InterPro" id="IPR046348">
    <property type="entry name" value="SIS_dom_sf"/>
</dbReference>
<comment type="subcellular location">
    <subcellularLocation>
        <location evidence="7">Cytoplasm</location>
    </subcellularLocation>
</comment>
<feature type="active site" description="Proton donor" evidence="7">
    <location>
        <position position="287"/>
    </location>
</feature>
<comment type="pathway">
    <text evidence="7">Carbohydrate biosynthesis; gluconeogenesis.</text>
</comment>
<comment type="function">
    <text evidence="7">Catalyzes the reversible isomerization of glucose-6-phosphate to fructose-6-phosphate.</text>
</comment>
<evidence type="ECO:0000256" key="2">
    <source>
        <dbReference type="ARBA" id="ARBA00006604"/>
    </source>
</evidence>
<reference evidence="10 11" key="1">
    <citation type="submission" date="2022-09" db="EMBL/GenBank/DDBJ databases">
        <authorList>
            <person name="Kop L."/>
        </authorList>
    </citation>
    <scope>NUCLEOTIDE SEQUENCE [LARGE SCALE GENOMIC DNA]</scope>
    <source>
        <strain evidence="10 11">347</strain>
    </source>
</reference>
<dbReference type="CDD" id="cd05016">
    <property type="entry name" value="SIS_PGI_2"/>
    <property type="match status" value="1"/>
</dbReference>
<evidence type="ECO:0000256" key="3">
    <source>
        <dbReference type="ARBA" id="ARBA00022432"/>
    </source>
</evidence>
<protein>
    <recommendedName>
        <fullName evidence="7">Glucose-6-phosphate isomerase</fullName>
        <shortName evidence="7">GPI</shortName>
        <ecNumber evidence="7">5.3.1.9</ecNumber>
    </recommendedName>
    <alternativeName>
        <fullName evidence="7">Phosphoglucose isomerase</fullName>
        <shortName evidence="7">PGI</shortName>
    </alternativeName>
    <alternativeName>
        <fullName evidence="7">Phosphohexose isomerase</fullName>
        <shortName evidence="7">PHI</shortName>
    </alternativeName>
</protein>
<name>A0ABN8W060_9BACT</name>
<comment type="catalytic activity">
    <reaction evidence="6 7 8">
        <text>alpha-D-glucose 6-phosphate = beta-D-fructose 6-phosphate</text>
        <dbReference type="Rhea" id="RHEA:11816"/>
        <dbReference type="ChEBI" id="CHEBI:57634"/>
        <dbReference type="ChEBI" id="CHEBI:58225"/>
        <dbReference type="EC" id="5.3.1.9"/>
    </reaction>
</comment>
<keyword evidence="4 7" id="KW-0324">Glycolysis</keyword>
<evidence type="ECO:0000256" key="7">
    <source>
        <dbReference type="HAMAP-Rule" id="MF_00473"/>
    </source>
</evidence>
<evidence type="ECO:0000256" key="5">
    <source>
        <dbReference type="ARBA" id="ARBA00023235"/>
    </source>
</evidence>
<evidence type="ECO:0000259" key="9">
    <source>
        <dbReference type="PROSITE" id="PS51464"/>
    </source>
</evidence>
<feature type="active site" evidence="7">
    <location>
        <position position="422"/>
    </location>
</feature>
<dbReference type="PANTHER" id="PTHR11469:SF1">
    <property type="entry name" value="GLUCOSE-6-PHOSPHATE ISOMERASE"/>
    <property type="match status" value="1"/>
</dbReference>
<keyword evidence="3 7" id="KW-0312">Gluconeogenesis</keyword>
<evidence type="ECO:0000256" key="6">
    <source>
        <dbReference type="ARBA" id="ARBA00029321"/>
    </source>
</evidence>
<keyword evidence="7" id="KW-0963">Cytoplasm</keyword>
<dbReference type="InterPro" id="IPR001347">
    <property type="entry name" value="SIS_dom"/>
</dbReference>
<dbReference type="RefSeq" id="WP_282011003.1">
    <property type="nucleotide sequence ID" value="NZ_OX336137.1"/>
</dbReference>
<gene>
    <name evidence="7 10" type="primary">pgi</name>
    <name evidence="10" type="ORF">NSPWAT_1235</name>
</gene>
<dbReference type="HAMAP" id="MF_00473">
    <property type="entry name" value="G6P_isomerase"/>
    <property type="match status" value="1"/>
</dbReference>
<dbReference type="Gene3D" id="3.40.50.10490">
    <property type="entry name" value="Glucose-6-phosphate isomerase like protein, domain 1"/>
    <property type="match status" value="2"/>
</dbReference>
<keyword evidence="5 7" id="KW-0413">Isomerase</keyword>
<evidence type="ECO:0000313" key="11">
    <source>
        <dbReference type="Proteomes" id="UP001157733"/>
    </source>
</evidence>
<dbReference type="InterPro" id="IPR001672">
    <property type="entry name" value="G6P_Isomerase"/>
</dbReference>
<comment type="similarity">
    <text evidence="2 7 8">Belongs to the GPI family.</text>
</comment>
<feature type="domain" description="SIS" evidence="9">
    <location>
        <begin position="65"/>
        <end position="225"/>
    </location>
</feature>
<dbReference type="PRINTS" id="PR00662">
    <property type="entry name" value="G6PISOMERASE"/>
</dbReference>